<sequence>MERYELAEGPVRFAPLQAAACGGGGSGGVTNYLREARRSGSAGTASPAVEEVWDDLLLTEVLVLQLSQQCDTLESVNAAEFHAHSGACHTLLPQLADLERSLDKLLSDLPCTTTETSTNAHCSAPLYSAGARAVSAAVPSLISLQAPLHLIHDKLAALDHFSREAVQLMTTFEDDAQQCVQVARRLDALEERLCSAEEGIAALKSASAASAAAFDRIGAKHATVAAAAADARVASGSKC</sequence>
<keyword evidence="2" id="KW-1185">Reference proteome</keyword>
<accession>A0AAW0F174</accession>
<dbReference type="EMBL" id="JAECZO010000190">
    <property type="protein sequence ID" value="KAK7198929.1"/>
    <property type="molecule type" value="Genomic_DNA"/>
</dbReference>
<organism evidence="1 2">
    <name type="scientific">Novymonas esmeraldas</name>
    <dbReference type="NCBI Taxonomy" id="1808958"/>
    <lineage>
        <taxon>Eukaryota</taxon>
        <taxon>Discoba</taxon>
        <taxon>Euglenozoa</taxon>
        <taxon>Kinetoplastea</taxon>
        <taxon>Metakinetoplastina</taxon>
        <taxon>Trypanosomatida</taxon>
        <taxon>Trypanosomatidae</taxon>
        <taxon>Novymonas</taxon>
    </lineage>
</organism>
<dbReference type="AlphaFoldDB" id="A0AAW0F174"/>
<proteinExistence type="predicted"/>
<reference evidence="1 2" key="1">
    <citation type="journal article" date="2021" name="MBio">
        <title>A New Model Trypanosomatid, Novymonas esmeraldas: Genomic Perception of Its 'Candidatus Pandoraea novymonadis' Endosymbiont.</title>
        <authorList>
            <person name="Zakharova A."/>
            <person name="Saura A."/>
            <person name="Butenko A."/>
            <person name="Podesvova L."/>
            <person name="Warmusova S."/>
            <person name="Kostygov A.Y."/>
            <person name="Nenarokova A."/>
            <person name="Lukes J."/>
            <person name="Opperdoes F.R."/>
            <person name="Yurchenko V."/>
        </authorList>
    </citation>
    <scope>NUCLEOTIDE SEQUENCE [LARGE SCALE GENOMIC DNA]</scope>
    <source>
        <strain evidence="1 2">E262AT.01</strain>
    </source>
</reference>
<dbReference type="Proteomes" id="UP001430356">
    <property type="component" value="Unassembled WGS sequence"/>
</dbReference>
<protein>
    <submittedName>
        <fullName evidence="1">Uncharacterized protein</fullName>
    </submittedName>
</protein>
<name>A0AAW0F174_9TRYP</name>
<comment type="caution">
    <text evidence="1">The sequence shown here is derived from an EMBL/GenBank/DDBJ whole genome shotgun (WGS) entry which is preliminary data.</text>
</comment>
<evidence type="ECO:0000313" key="2">
    <source>
        <dbReference type="Proteomes" id="UP001430356"/>
    </source>
</evidence>
<evidence type="ECO:0000313" key="1">
    <source>
        <dbReference type="EMBL" id="KAK7198929.1"/>
    </source>
</evidence>
<gene>
    <name evidence="1" type="ORF">NESM_000859800</name>
</gene>